<dbReference type="eggNOG" id="ENOG502QUHN">
    <property type="taxonomic scope" value="Eukaryota"/>
</dbReference>
<keyword evidence="3 9" id="KW-0863">Zinc-finger</keyword>
<evidence type="ECO:0000256" key="10">
    <source>
        <dbReference type="SAM" id="MobiDB-lite"/>
    </source>
</evidence>
<evidence type="ECO:0000256" key="2">
    <source>
        <dbReference type="ARBA" id="ARBA00022723"/>
    </source>
</evidence>
<dbReference type="InterPro" id="IPR036893">
    <property type="entry name" value="SBP_sf"/>
</dbReference>
<evidence type="ECO:0000313" key="12">
    <source>
        <dbReference type="EMBL" id="AES97184.2"/>
    </source>
</evidence>
<evidence type="ECO:0000256" key="5">
    <source>
        <dbReference type="ARBA" id="ARBA00023015"/>
    </source>
</evidence>
<dbReference type="GO" id="GO:0008270">
    <property type="term" value="F:zinc ion binding"/>
    <property type="evidence" value="ECO:0007669"/>
    <property type="project" value="UniProtKB-KW"/>
</dbReference>
<keyword evidence="8" id="KW-0539">Nucleus</keyword>
<evidence type="ECO:0000256" key="6">
    <source>
        <dbReference type="ARBA" id="ARBA00023125"/>
    </source>
</evidence>
<dbReference type="GO" id="GO:0001216">
    <property type="term" value="F:DNA-binding transcription activator activity"/>
    <property type="evidence" value="ECO:0000318"/>
    <property type="project" value="GO_Central"/>
</dbReference>
<dbReference type="PaxDb" id="3880-AES97184"/>
<keyword evidence="4" id="KW-0862">Zinc</keyword>
<feature type="domain" description="SBP-type" evidence="11">
    <location>
        <begin position="241"/>
        <end position="318"/>
    </location>
</feature>
<reference evidence="12 14" key="1">
    <citation type="journal article" date="2011" name="Nature">
        <title>The Medicago genome provides insight into the evolution of rhizobial symbioses.</title>
        <authorList>
            <person name="Young N.D."/>
            <person name="Debelle F."/>
            <person name="Oldroyd G.E."/>
            <person name="Geurts R."/>
            <person name="Cannon S.B."/>
            <person name="Udvardi M.K."/>
            <person name="Benedito V.A."/>
            <person name="Mayer K.F."/>
            <person name="Gouzy J."/>
            <person name="Schoof H."/>
            <person name="Van de Peer Y."/>
            <person name="Proost S."/>
            <person name="Cook D.R."/>
            <person name="Meyers B.C."/>
            <person name="Spannagl M."/>
            <person name="Cheung F."/>
            <person name="De Mita S."/>
            <person name="Krishnakumar V."/>
            <person name="Gundlach H."/>
            <person name="Zhou S."/>
            <person name="Mudge J."/>
            <person name="Bharti A.K."/>
            <person name="Murray J.D."/>
            <person name="Naoumkina M.A."/>
            <person name="Rosen B."/>
            <person name="Silverstein K.A."/>
            <person name="Tang H."/>
            <person name="Rombauts S."/>
            <person name="Zhao P.X."/>
            <person name="Zhou P."/>
            <person name="Barbe V."/>
            <person name="Bardou P."/>
            <person name="Bechner M."/>
            <person name="Bellec A."/>
            <person name="Berger A."/>
            <person name="Berges H."/>
            <person name="Bidwell S."/>
            <person name="Bisseling T."/>
            <person name="Choisne N."/>
            <person name="Couloux A."/>
            <person name="Denny R."/>
            <person name="Deshpande S."/>
            <person name="Dai X."/>
            <person name="Doyle J.J."/>
            <person name="Dudez A.M."/>
            <person name="Farmer A.D."/>
            <person name="Fouteau S."/>
            <person name="Franken C."/>
            <person name="Gibelin C."/>
            <person name="Gish J."/>
            <person name="Goldstein S."/>
            <person name="Gonzalez A.J."/>
            <person name="Green P.J."/>
            <person name="Hallab A."/>
            <person name="Hartog M."/>
            <person name="Hua A."/>
            <person name="Humphray S.J."/>
            <person name="Jeong D.H."/>
            <person name="Jing Y."/>
            <person name="Jocker A."/>
            <person name="Kenton S.M."/>
            <person name="Kim D.J."/>
            <person name="Klee K."/>
            <person name="Lai H."/>
            <person name="Lang C."/>
            <person name="Lin S."/>
            <person name="Macmil S.L."/>
            <person name="Magdelenat G."/>
            <person name="Matthews L."/>
            <person name="McCorrison J."/>
            <person name="Monaghan E.L."/>
            <person name="Mun J.H."/>
            <person name="Najar F.Z."/>
            <person name="Nicholson C."/>
            <person name="Noirot C."/>
            <person name="O'Bleness M."/>
            <person name="Paule C.R."/>
            <person name="Poulain J."/>
            <person name="Prion F."/>
            <person name="Qin B."/>
            <person name="Qu C."/>
            <person name="Retzel E.F."/>
            <person name="Riddle C."/>
            <person name="Sallet E."/>
            <person name="Samain S."/>
            <person name="Samson N."/>
            <person name="Sanders I."/>
            <person name="Saurat O."/>
            <person name="Scarpelli C."/>
            <person name="Schiex T."/>
            <person name="Segurens B."/>
            <person name="Severin A.J."/>
            <person name="Sherrier D.J."/>
            <person name="Shi R."/>
            <person name="Sims S."/>
            <person name="Singer S.R."/>
            <person name="Sinharoy S."/>
            <person name="Sterck L."/>
            <person name="Viollet A."/>
            <person name="Wang B.B."/>
            <person name="Wang K."/>
            <person name="Wang M."/>
            <person name="Wang X."/>
            <person name="Warfsmann J."/>
            <person name="Weissenbach J."/>
            <person name="White D.D."/>
            <person name="White J.D."/>
            <person name="Wiley G.B."/>
            <person name="Wincker P."/>
            <person name="Xing Y."/>
            <person name="Yang L."/>
            <person name="Yao Z."/>
            <person name="Ying F."/>
            <person name="Zhai J."/>
            <person name="Zhou L."/>
            <person name="Zuber A."/>
            <person name="Denarie J."/>
            <person name="Dixon R.A."/>
            <person name="May G.D."/>
            <person name="Schwartz D.C."/>
            <person name="Rogers J."/>
            <person name="Quetier F."/>
            <person name="Town C.D."/>
            <person name="Roe B.A."/>
        </authorList>
    </citation>
    <scope>NUCLEOTIDE SEQUENCE [LARGE SCALE GENOMIC DNA]</scope>
    <source>
        <strain evidence="12">A17</strain>
        <strain evidence="13 14">cv. Jemalong A17</strain>
    </source>
</reference>
<dbReference type="HOGENOM" id="CLU_042475_2_0_1"/>
<proteinExistence type="predicted"/>
<reference evidence="12 14" key="2">
    <citation type="journal article" date="2014" name="BMC Genomics">
        <title>An improved genome release (version Mt4.0) for the model legume Medicago truncatula.</title>
        <authorList>
            <person name="Tang H."/>
            <person name="Krishnakumar V."/>
            <person name="Bidwell S."/>
            <person name="Rosen B."/>
            <person name="Chan A."/>
            <person name="Zhou S."/>
            <person name="Gentzbittel L."/>
            <person name="Childs K.L."/>
            <person name="Yandell M."/>
            <person name="Gundlach H."/>
            <person name="Mayer K.F."/>
            <person name="Schwartz D.C."/>
            <person name="Town C.D."/>
        </authorList>
    </citation>
    <scope>GENOME REANNOTATION</scope>
    <source>
        <strain evidence="13 14">cv. Jemalong A17</strain>
    </source>
</reference>
<organism evidence="12 14">
    <name type="scientific">Medicago truncatula</name>
    <name type="common">Barrel medic</name>
    <name type="synonym">Medicago tribuloides</name>
    <dbReference type="NCBI Taxonomy" id="3880"/>
    <lineage>
        <taxon>Eukaryota</taxon>
        <taxon>Viridiplantae</taxon>
        <taxon>Streptophyta</taxon>
        <taxon>Embryophyta</taxon>
        <taxon>Tracheophyta</taxon>
        <taxon>Spermatophyta</taxon>
        <taxon>Magnoliopsida</taxon>
        <taxon>eudicotyledons</taxon>
        <taxon>Gunneridae</taxon>
        <taxon>Pentapetalae</taxon>
        <taxon>rosids</taxon>
        <taxon>fabids</taxon>
        <taxon>Fabales</taxon>
        <taxon>Fabaceae</taxon>
        <taxon>Papilionoideae</taxon>
        <taxon>50 kb inversion clade</taxon>
        <taxon>NPAAA clade</taxon>
        <taxon>Hologalegina</taxon>
        <taxon>IRL clade</taxon>
        <taxon>Trifolieae</taxon>
        <taxon>Medicago</taxon>
    </lineage>
</organism>
<sequence>MAALQQVKRKVEKGKVYRGGRSSGVVRTLGDAAAPADQYVAPSQGTRFLHYFNISVTSIQFVVMESWSYIPEERSYLFSDEMDFSLDAFMRSRKPLVEWENKSSCNFERDGFNSDREVVKSMEFVDLGFPMESSRTVRGSVQTSSCELDSNNSSKRENSSVHVIAFDSSFAEEDSEAKHLSSRVESKNHDSSLIDLKLGRLVDCRGGGSDRDGKTFTSESMPIHQNVLAKRSRTSSLPALAPVCQVYGCNMDLSSSKDYHKRHKVCDVHSKTAKVIVNGVEQRFCQQCSRFHLVAEFDDGKRSCRRRLAGHNERRRKPQFDYMTSKQHKILQSYQGTNNFSFQDIFQSGILFPEKHDQISQSGHIKLEEDPICSPQLEAPATHGHELSSHALSLLSAQSQNPLHQAAGNPSATSSTFFRDIRTQDRGDQVSETPLMTSSMNKHERNESFPCGINSKENIKSEHGGTVDLFQLSSNLQRVEKQRNSVLVKWENEDCCFSNV</sequence>
<dbReference type="FunFam" id="4.10.1100.10:FF:000001">
    <property type="entry name" value="Squamosa promoter-binding-like protein 14"/>
    <property type="match status" value="1"/>
</dbReference>
<dbReference type="PANTHER" id="PTHR31251">
    <property type="entry name" value="SQUAMOSA PROMOTER-BINDING-LIKE PROTEIN 4"/>
    <property type="match status" value="1"/>
</dbReference>
<dbReference type="GO" id="GO:0005634">
    <property type="term" value="C:nucleus"/>
    <property type="evidence" value="ECO:0000318"/>
    <property type="project" value="GO_Central"/>
</dbReference>
<evidence type="ECO:0000259" key="11">
    <source>
        <dbReference type="PROSITE" id="PS51141"/>
    </source>
</evidence>
<dbReference type="EnsemblPlants" id="AES97184">
    <property type="protein sequence ID" value="AES97184"/>
    <property type="gene ID" value="MTR_5g046670"/>
</dbReference>
<dbReference type="InterPro" id="IPR044817">
    <property type="entry name" value="SBP-like"/>
</dbReference>
<comment type="subcellular location">
    <subcellularLocation>
        <location evidence="1">Nucleus</location>
    </subcellularLocation>
</comment>
<dbReference type="SUPFAM" id="SSF103612">
    <property type="entry name" value="SBT domain"/>
    <property type="match status" value="1"/>
</dbReference>
<dbReference type="AlphaFoldDB" id="G7JX04"/>
<evidence type="ECO:0000313" key="13">
    <source>
        <dbReference type="EnsemblPlants" id="AES97184"/>
    </source>
</evidence>
<evidence type="ECO:0000256" key="9">
    <source>
        <dbReference type="PROSITE-ProRule" id="PRU00470"/>
    </source>
</evidence>
<dbReference type="PROSITE" id="PS51141">
    <property type="entry name" value="ZF_SBP"/>
    <property type="match status" value="1"/>
</dbReference>
<accession>G7JX04</accession>
<protein>
    <submittedName>
        <fullName evidence="12">Squamosa promoter-binding-like protein</fullName>
    </submittedName>
</protein>
<evidence type="ECO:0000256" key="4">
    <source>
        <dbReference type="ARBA" id="ARBA00022833"/>
    </source>
</evidence>
<evidence type="ECO:0000313" key="14">
    <source>
        <dbReference type="Proteomes" id="UP000002051"/>
    </source>
</evidence>
<keyword evidence="6" id="KW-0238">DNA-binding</keyword>
<keyword evidence="14" id="KW-1185">Reference proteome</keyword>
<dbReference type="InterPro" id="IPR004333">
    <property type="entry name" value="SBP_dom"/>
</dbReference>
<dbReference type="Gene3D" id="4.10.1100.10">
    <property type="entry name" value="Transcription factor, SBP-box domain"/>
    <property type="match status" value="1"/>
</dbReference>
<keyword evidence="5" id="KW-0805">Transcription regulation</keyword>
<feature type="region of interest" description="Disordered" evidence="10">
    <location>
        <begin position="423"/>
        <end position="448"/>
    </location>
</feature>
<dbReference type="EMBL" id="CM001221">
    <property type="protein sequence ID" value="AES97184.2"/>
    <property type="molecule type" value="Genomic_DNA"/>
</dbReference>
<evidence type="ECO:0000256" key="3">
    <source>
        <dbReference type="ARBA" id="ARBA00022771"/>
    </source>
</evidence>
<dbReference type="GO" id="GO:0000976">
    <property type="term" value="F:transcription cis-regulatory region binding"/>
    <property type="evidence" value="ECO:0000318"/>
    <property type="project" value="GO_Central"/>
</dbReference>
<name>G7JX04_MEDTR</name>
<accession>A0A0C3XJJ8</accession>
<evidence type="ECO:0000256" key="8">
    <source>
        <dbReference type="ARBA" id="ARBA00023242"/>
    </source>
</evidence>
<reference evidence="13" key="3">
    <citation type="submission" date="2015-04" db="UniProtKB">
        <authorList>
            <consortium name="EnsemblPlants"/>
        </authorList>
    </citation>
    <scope>IDENTIFICATION</scope>
    <source>
        <strain evidence="13">cv. Jemalong A17</strain>
    </source>
</reference>
<keyword evidence="7" id="KW-0804">Transcription</keyword>
<dbReference type="STRING" id="3880.G7JX04"/>
<dbReference type="Proteomes" id="UP000002051">
    <property type="component" value="Chromosome 5"/>
</dbReference>
<keyword evidence="2" id="KW-0479">Metal-binding</keyword>
<evidence type="ECO:0000256" key="1">
    <source>
        <dbReference type="ARBA" id="ARBA00004123"/>
    </source>
</evidence>
<dbReference type="PANTHER" id="PTHR31251:SF229">
    <property type="entry name" value="SQUAMOSA PROMOTER-BINDING-LIKE PROTEIN"/>
    <property type="match status" value="1"/>
</dbReference>
<evidence type="ECO:0000256" key="7">
    <source>
        <dbReference type="ARBA" id="ARBA00023163"/>
    </source>
</evidence>
<feature type="compositionally biased region" description="Polar residues" evidence="10">
    <location>
        <begin position="430"/>
        <end position="440"/>
    </location>
</feature>
<dbReference type="Pfam" id="PF03110">
    <property type="entry name" value="SBP"/>
    <property type="match status" value="1"/>
</dbReference>
<gene>
    <name evidence="12" type="ordered locus">MTR_5g046670</name>
</gene>